<reference evidence="5" key="2">
    <citation type="journal article" date="2021" name="Sci. Rep.">
        <title>The distribution of antibiotic resistance genes in chicken gut microbiota commensals.</title>
        <authorList>
            <person name="Juricova H."/>
            <person name="Matiasovicova J."/>
            <person name="Kubasova T."/>
            <person name="Cejkova D."/>
            <person name="Rychlik I."/>
        </authorList>
    </citation>
    <scope>NUCLEOTIDE SEQUENCE</scope>
    <source>
        <strain evidence="5">An836</strain>
    </source>
</reference>
<dbReference type="InterPro" id="IPR044946">
    <property type="entry name" value="Restrct_endonuc_typeI_TRD_sf"/>
</dbReference>
<dbReference type="AlphaFoldDB" id="A0A938WXA8"/>
<comment type="similarity">
    <text evidence="1">Belongs to the type-I restriction system S methylase family.</text>
</comment>
<dbReference type="Pfam" id="PF01420">
    <property type="entry name" value="Methylase_S"/>
    <property type="match status" value="1"/>
</dbReference>
<dbReference type="PANTHER" id="PTHR30408:SF12">
    <property type="entry name" value="TYPE I RESTRICTION ENZYME MJAVIII SPECIFICITY SUBUNIT"/>
    <property type="match status" value="1"/>
</dbReference>
<protein>
    <submittedName>
        <fullName evidence="5">Restriction endonuclease subunit S</fullName>
    </submittedName>
</protein>
<dbReference type="PANTHER" id="PTHR30408">
    <property type="entry name" value="TYPE-1 RESTRICTION ENZYME ECOKI SPECIFICITY PROTEIN"/>
    <property type="match status" value="1"/>
</dbReference>
<dbReference type="GO" id="GO:0004519">
    <property type="term" value="F:endonuclease activity"/>
    <property type="evidence" value="ECO:0007669"/>
    <property type="project" value="UniProtKB-KW"/>
</dbReference>
<evidence type="ECO:0000313" key="6">
    <source>
        <dbReference type="Proteomes" id="UP000718821"/>
    </source>
</evidence>
<dbReference type="EMBL" id="JACLYU010000003">
    <property type="protein sequence ID" value="MBM6699367.1"/>
    <property type="molecule type" value="Genomic_DNA"/>
</dbReference>
<name>A0A938WXA8_9BIFI</name>
<dbReference type="InterPro" id="IPR052021">
    <property type="entry name" value="Type-I_RS_S_subunit"/>
</dbReference>
<organism evidence="5 6">
    <name type="scientific">Bifidobacterium pullorum subsp. saeculare</name>
    <dbReference type="NCBI Taxonomy" id="78257"/>
    <lineage>
        <taxon>Bacteria</taxon>
        <taxon>Bacillati</taxon>
        <taxon>Actinomycetota</taxon>
        <taxon>Actinomycetes</taxon>
        <taxon>Bifidobacteriales</taxon>
        <taxon>Bifidobacteriaceae</taxon>
        <taxon>Bifidobacterium</taxon>
    </lineage>
</organism>
<dbReference type="GO" id="GO:0003677">
    <property type="term" value="F:DNA binding"/>
    <property type="evidence" value="ECO:0007669"/>
    <property type="project" value="UniProtKB-KW"/>
</dbReference>
<dbReference type="CDD" id="cd16961">
    <property type="entry name" value="RMtype1_S_TRD-CR_like"/>
    <property type="match status" value="1"/>
</dbReference>
<proteinExistence type="inferred from homology"/>
<dbReference type="GO" id="GO:0009307">
    <property type="term" value="P:DNA restriction-modification system"/>
    <property type="evidence" value="ECO:0007669"/>
    <property type="project" value="UniProtKB-KW"/>
</dbReference>
<keyword evidence="5" id="KW-0378">Hydrolase</keyword>
<evidence type="ECO:0000256" key="1">
    <source>
        <dbReference type="ARBA" id="ARBA00010923"/>
    </source>
</evidence>
<sequence>MSKRALLEDIADIQTGPFGSQLHSSDYADTGTPIVTVEHLGTRRFTNQNLPLLNGKDAARLKKYSMLEGDTIFSRVGAVDRCSYVSKKEKGWLFSGRCLRVRPKPCTNGLFLYYYLSSQYVKRFIRGIAVGATMPSINTSLLGEVPVVLPSLEQQAKIASLLASIDDKIEVNQRTNDYLAA</sequence>
<comment type="caution">
    <text evidence="5">The sequence shown here is derived from an EMBL/GenBank/DDBJ whole genome shotgun (WGS) entry which is preliminary data.</text>
</comment>
<dbReference type="Gene3D" id="3.90.220.20">
    <property type="entry name" value="DNA methylase specificity domains"/>
    <property type="match status" value="1"/>
</dbReference>
<dbReference type="Gene3D" id="1.10.287.1120">
    <property type="entry name" value="Bipartite methylase S protein"/>
    <property type="match status" value="1"/>
</dbReference>
<accession>A0A938WXA8</accession>
<keyword evidence="2" id="KW-0680">Restriction system</keyword>
<keyword evidence="5" id="KW-0255">Endonuclease</keyword>
<evidence type="ECO:0000256" key="2">
    <source>
        <dbReference type="ARBA" id="ARBA00022747"/>
    </source>
</evidence>
<keyword evidence="3" id="KW-0238">DNA-binding</keyword>
<evidence type="ECO:0000259" key="4">
    <source>
        <dbReference type="Pfam" id="PF01420"/>
    </source>
</evidence>
<keyword evidence="6" id="KW-1185">Reference proteome</keyword>
<reference evidence="5" key="1">
    <citation type="submission" date="2020-08" db="EMBL/GenBank/DDBJ databases">
        <authorList>
            <person name="Cejkova D."/>
            <person name="Kubasova T."/>
            <person name="Jahodarova E."/>
            <person name="Rychlik I."/>
        </authorList>
    </citation>
    <scope>NUCLEOTIDE SEQUENCE</scope>
    <source>
        <strain evidence="5">An836</strain>
    </source>
</reference>
<dbReference type="RefSeq" id="WP_204468037.1">
    <property type="nucleotide sequence ID" value="NZ_JACLYU010000003.1"/>
</dbReference>
<feature type="domain" description="Type I restriction modification DNA specificity" evidence="4">
    <location>
        <begin position="7"/>
        <end position="177"/>
    </location>
</feature>
<keyword evidence="5" id="KW-0540">Nuclease</keyword>
<dbReference type="InterPro" id="IPR000055">
    <property type="entry name" value="Restrct_endonuc_typeI_TRD"/>
</dbReference>
<dbReference type="SUPFAM" id="SSF116734">
    <property type="entry name" value="DNA methylase specificity domain"/>
    <property type="match status" value="1"/>
</dbReference>
<evidence type="ECO:0000256" key="3">
    <source>
        <dbReference type="ARBA" id="ARBA00023125"/>
    </source>
</evidence>
<evidence type="ECO:0000313" key="5">
    <source>
        <dbReference type="EMBL" id="MBM6699367.1"/>
    </source>
</evidence>
<dbReference type="Proteomes" id="UP000718821">
    <property type="component" value="Unassembled WGS sequence"/>
</dbReference>
<gene>
    <name evidence="5" type="ORF">H7U32_03320</name>
</gene>